<dbReference type="Proteomes" id="UP000092743">
    <property type="component" value="Plasmid p55166"/>
</dbReference>
<dbReference type="AlphaFoldDB" id="A0A9W3X4M3"/>
<protein>
    <submittedName>
        <fullName evidence="1">Uncharacterized protein</fullName>
    </submittedName>
</protein>
<gene>
    <name evidence="1" type="ORF">BT246_71970</name>
</gene>
<keyword evidence="1" id="KW-0614">Plasmid</keyword>
<name>A0A9W3X4M3_BACTU</name>
<dbReference type="RefSeq" id="WP_065487184.1">
    <property type="nucleotide sequence ID" value="NZ_CP015357.1"/>
</dbReference>
<proteinExistence type="predicted"/>
<accession>A0A9W3X4M3</accession>
<organism evidence="1 2">
    <name type="scientific">Bacillus thuringiensis</name>
    <dbReference type="NCBI Taxonomy" id="1428"/>
    <lineage>
        <taxon>Bacteria</taxon>
        <taxon>Bacillati</taxon>
        <taxon>Bacillota</taxon>
        <taxon>Bacilli</taxon>
        <taxon>Bacillales</taxon>
        <taxon>Bacillaceae</taxon>
        <taxon>Bacillus</taxon>
        <taxon>Bacillus cereus group</taxon>
    </lineage>
</organism>
<dbReference type="EMBL" id="CP015357">
    <property type="protein sequence ID" value="ANS52487.1"/>
    <property type="molecule type" value="Genomic_DNA"/>
</dbReference>
<reference evidence="1 2" key="1">
    <citation type="submission" date="2016-04" db="EMBL/GenBank/DDBJ databases">
        <title>High quality genome of the nematocidal Bacillus thuringiensis MYBT18246.</title>
        <authorList>
            <person name="Hollensteiner J."/>
            <person name="Poehlein A."/>
            <person name="Sproeer C."/>
            <person name="Bunk B."/>
            <person name="Rosenstiel P."/>
            <person name="Schulenburg H."/>
            <person name="Liesegang H."/>
        </authorList>
    </citation>
    <scope>NUCLEOTIDE SEQUENCE [LARGE SCALE GENOMIC DNA]</scope>
    <source>
        <strain evidence="1 2">MYBT18246</strain>
        <plasmid evidence="1 2">p55166</plasmid>
    </source>
</reference>
<sequence>MSDFIITERPNNIFYGDIFKIHNQGCLIFGSGKSQASSIASNSIEDAEVALDFACLTREEDTLYGHFESHIRARHIDDPVNERVKLKYFIRMLDKEETEQQFKDKKLEIILSDYDAFIQLSTFNITFSGQELLANLPGFPKVEFDPRKRFEKFIELTSGTDIKRFLIVPWTDKVEQKAKLIEEYISNDIK</sequence>
<geneLocation type="plasmid" evidence="1 2">
    <name>p55166</name>
</geneLocation>
<evidence type="ECO:0000313" key="2">
    <source>
        <dbReference type="Proteomes" id="UP000092743"/>
    </source>
</evidence>
<evidence type="ECO:0000313" key="1">
    <source>
        <dbReference type="EMBL" id="ANS52487.1"/>
    </source>
</evidence>